<sequence>MDYPALSLPQASATTALSLLNTLLILTSTVERAFVARHQQDDSTFVSIRSLMWQRPKAFYYLWIIRGTLGSISCLLPLPPMWLAFAYSQAIDNSDSARLLYLSFTDSLTQLQLLCTTASASSIILLILGESFTHLPVPIAWSVSGCALHRLSMIAWWCALTHKATTSAQFRDRARLTIAGHGVAFACVFLTFLPGLPDGLNRLFWLVSLFFLVELITTARAARVTRSNWVAARLRRRRPTPNDAQETVPIEPSVRRPRESDEVPLAELGRVRKTDGDDWSWGEDDEVSLGRMLRMNGRDEEREQGLRS</sequence>
<evidence type="ECO:0000256" key="1">
    <source>
        <dbReference type="SAM" id="MobiDB-lite"/>
    </source>
</evidence>
<comment type="caution">
    <text evidence="3">The sequence shown here is derived from an EMBL/GenBank/DDBJ whole genome shotgun (WGS) entry which is preliminary data.</text>
</comment>
<keyword evidence="2" id="KW-0472">Membrane</keyword>
<feature type="transmembrane region" description="Helical" evidence="2">
    <location>
        <begin position="203"/>
        <end position="222"/>
    </location>
</feature>
<evidence type="ECO:0000313" key="4">
    <source>
        <dbReference type="Proteomes" id="UP001174691"/>
    </source>
</evidence>
<keyword evidence="2" id="KW-0812">Transmembrane</keyword>
<evidence type="ECO:0000256" key="2">
    <source>
        <dbReference type="SAM" id="Phobius"/>
    </source>
</evidence>
<feature type="region of interest" description="Disordered" evidence="1">
    <location>
        <begin position="238"/>
        <end position="284"/>
    </location>
</feature>
<dbReference type="EMBL" id="JANBVN010000090">
    <property type="protein sequence ID" value="KAJ9145281.1"/>
    <property type="molecule type" value="Genomic_DNA"/>
</dbReference>
<dbReference type="Proteomes" id="UP001174691">
    <property type="component" value="Unassembled WGS sequence"/>
</dbReference>
<keyword evidence="2" id="KW-1133">Transmembrane helix</keyword>
<reference evidence="3" key="1">
    <citation type="submission" date="2022-07" db="EMBL/GenBank/DDBJ databases">
        <title>Fungi with potential for degradation of polypropylene.</title>
        <authorList>
            <person name="Gostincar C."/>
        </authorList>
    </citation>
    <scope>NUCLEOTIDE SEQUENCE</scope>
    <source>
        <strain evidence="3">EXF-13287</strain>
    </source>
</reference>
<feature type="transmembrane region" description="Helical" evidence="2">
    <location>
        <begin position="178"/>
        <end position="197"/>
    </location>
</feature>
<feature type="transmembrane region" description="Helical" evidence="2">
    <location>
        <begin position="60"/>
        <end position="87"/>
    </location>
</feature>
<name>A0AA38RGU9_9PEZI</name>
<organism evidence="3 4">
    <name type="scientific">Coniochaeta hoffmannii</name>
    <dbReference type="NCBI Taxonomy" id="91930"/>
    <lineage>
        <taxon>Eukaryota</taxon>
        <taxon>Fungi</taxon>
        <taxon>Dikarya</taxon>
        <taxon>Ascomycota</taxon>
        <taxon>Pezizomycotina</taxon>
        <taxon>Sordariomycetes</taxon>
        <taxon>Sordariomycetidae</taxon>
        <taxon>Coniochaetales</taxon>
        <taxon>Coniochaetaceae</taxon>
        <taxon>Coniochaeta</taxon>
    </lineage>
</organism>
<protein>
    <submittedName>
        <fullName evidence="3">Uncharacterized protein</fullName>
    </submittedName>
</protein>
<keyword evidence="4" id="KW-1185">Reference proteome</keyword>
<gene>
    <name evidence="3" type="ORF">NKR19_g6081</name>
</gene>
<dbReference type="AlphaFoldDB" id="A0AA38RGU9"/>
<proteinExistence type="predicted"/>
<accession>A0AA38RGU9</accession>
<feature type="transmembrane region" description="Helical" evidence="2">
    <location>
        <begin position="139"/>
        <end position="158"/>
    </location>
</feature>
<evidence type="ECO:0000313" key="3">
    <source>
        <dbReference type="EMBL" id="KAJ9145281.1"/>
    </source>
</evidence>